<evidence type="ECO:0000256" key="1">
    <source>
        <dbReference type="SAM" id="SignalP"/>
    </source>
</evidence>
<keyword evidence="3" id="KW-1185">Reference proteome</keyword>
<evidence type="ECO:0000313" key="3">
    <source>
        <dbReference type="Proteomes" id="UP000552709"/>
    </source>
</evidence>
<dbReference type="AlphaFoldDB" id="A0A7W8NI08"/>
<organism evidence="2 3">
    <name type="scientific">Deinococcus humi</name>
    <dbReference type="NCBI Taxonomy" id="662880"/>
    <lineage>
        <taxon>Bacteria</taxon>
        <taxon>Thermotogati</taxon>
        <taxon>Deinococcota</taxon>
        <taxon>Deinococci</taxon>
        <taxon>Deinococcales</taxon>
        <taxon>Deinococcaceae</taxon>
        <taxon>Deinococcus</taxon>
    </lineage>
</organism>
<feature type="signal peptide" evidence="1">
    <location>
        <begin position="1"/>
        <end position="26"/>
    </location>
</feature>
<dbReference type="RefSeq" id="WP_184138458.1">
    <property type="nucleotide sequence ID" value="NZ_JACHFL010000043.1"/>
</dbReference>
<dbReference type="EMBL" id="JACHFL010000043">
    <property type="protein sequence ID" value="MBB5366435.1"/>
    <property type="molecule type" value="Genomic_DNA"/>
</dbReference>
<proteinExistence type="predicted"/>
<protein>
    <submittedName>
        <fullName evidence="2">Uncharacterized protein</fullName>
    </submittedName>
</protein>
<feature type="chain" id="PRO_5030886047" evidence="1">
    <location>
        <begin position="27"/>
        <end position="329"/>
    </location>
</feature>
<evidence type="ECO:0000313" key="2">
    <source>
        <dbReference type="EMBL" id="MBB5366435.1"/>
    </source>
</evidence>
<comment type="caution">
    <text evidence="2">The sequence shown here is derived from an EMBL/GenBank/DDBJ whole genome shotgun (WGS) entry which is preliminary data.</text>
</comment>
<sequence length="329" mass="35439">MNKTIIRNAGAFALTAFLALAPVAMAQQQPVLSGSTNGLAWTLYGPGELGSLSNQSTTLKVSAHPQATVVGTKYDNQSAVLAFRVDAPLMTVYTYHDNQLRAQGFTRTSQNMGDNNAQATYTRNGSQVRLNLVRQGNNSYRATFDLSGVQMMAQGNTSTTNTNTTSATNDSTGAAATKLVLPVTVVGVTTFTPEQNTAAGRNPLVGAKDFAGVQYQVYGPIELNDLSNNPQTVRFSIPQGSALTAADINEDGTLMARIEGSSLNLQQVMAFYDRQFKAQGFTLVNPTDTGAGLDYALTYIYERGAQSRVSFSVEKEFGTYRLVWDFQRS</sequence>
<gene>
    <name evidence="2" type="ORF">HNQ08_005564</name>
</gene>
<name>A0A7W8NI08_9DEIO</name>
<accession>A0A7W8NI08</accession>
<keyword evidence="1" id="KW-0732">Signal</keyword>
<dbReference type="Proteomes" id="UP000552709">
    <property type="component" value="Unassembled WGS sequence"/>
</dbReference>
<reference evidence="2 3" key="1">
    <citation type="submission" date="2020-08" db="EMBL/GenBank/DDBJ databases">
        <title>Genomic Encyclopedia of Type Strains, Phase IV (KMG-IV): sequencing the most valuable type-strain genomes for metagenomic binning, comparative biology and taxonomic classification.</title>
        <authorList>
            <person name="Goeker M."/>
        </authorList>
    </citation>
    <scope>NUCLEOTIDE SEQUENCE [LARGE SCALE GENOMIC DNA]</scope>
    <source>
        <strain evidence="2 3">DSM 27939</strain>
    </source>
</reference>